<evidence type="ECO:0000256" key="2">
    <source>
        <dbReference type="SAM" id="SignalP"/>
    </source>
</evidence>
<dbReference type="EMBL" id="JAQQPM010000006">
    <property type="protein sequence ID" value="KAK2073194.1"/>
    <property type="molecule type" value="Genomic_DNA"/>
</dbReference>
<organism evidence="3 4">
    <name type="scientific">Phyllachora maydis</name>
    <dbReference type="NCBI Taxonomy" id="1825666"/>
    <lineage>
        <taxon>Eukaryota</taxon>
        <taxon>Fungi</taxon>
        <taxon>Dikarya</taxon>
        <taxon>Ascomycota</taxon>
        <taxon>Pezizomycotina</taxon>
        <taxon>Sordariomycetes</taxon>
        <taxon>Sordariomycetidae</taxon>
        <taxon>Phyllachorales</taxon>
        <taxon>Phyllachoraceae</taxon>
        <taxon>Phyllachora</taxon>
    </lineage>
</organism>
<sequence length="280" mass="29647">MVLKTLSLLHLLLVALLAATSSARPVGPREEGAFPGAAATGTFTSLVPAAQRPMFSWKYHVGALRGTVMELSTYRLDPGRTFPSTQALGRVRFTSRLVSSVRDLGHRTLAGFSSVRFRLRRTVVVDGQTRRFVLRGRVILLRGPGAGLVTLRSGTQSAAAAEPRPADHQVVLGALSTHSPRYLDPFRRLGAGMAFRGRLPRARPSTPTRAGPTRASPVSVSVPVPRPGTAGHVGDGAGAALQSELRKRSGDPIGIPIPKEGGAQPKLPPKGYKADPLEGV</sequence>
<gene>
    <name evidence="3" type="ORF">P8C59_007492</name>
</gene>
<accession>A0AAD9I9N6</accession>
<evidence type="ECO:0000256" key="1">
    <source>
        <dbReference type="SAM" id="MobiDB-lite"/>
    </source>
</evidence>
<name>A0AAD9I9N6_9PEZI</name>
<dbReference type="Proteomes" id="UP001217918">
    <property type="component" value="Unassembled WGS sequence"/>
</dbReference>
<keyword evidence="4" id="KW-1185">Reference proteome</keyword>
<comment type="caution">
    <text evidence="3">The sequence shown here is derived from an EMBL/GenBank/DDBJ whole genome shotgun (WGS) entry which is preliminary data.</text>
</comment>
<proteinExistence type="predicted"/>
<feature type="chain" id="PRO_5042155190" evidence="2">
    <location>
        <begin position="24"/>
        <end position="280"/>
    </location>
</feature>
<dbReference type="AlphaFoldDB" id="A0AAD9I9N6"/>
<feature type="signal peptide" evidence="2">
    <location>
        <begin position="1"/>
        <end position="23"/>
    </location>
</feature>
<keyword evidence="2" id="KW-0732">Signal</keyword>
<feature type="region of interest" description="Disordered" evidence="1">
    <location>
        <begin position="198"/>
        <end position="280"/>
    </location>
</feature>
<evidence type="ECO:0000313" key="4">
    <source>
        <dbReference type="Proteomes" id="UP001217918"/>
    </source>
</evidence>
<evidence type="ECO:0000313" key="3">
    <source>
        <dbReference type="EMBL" id="KAK2073194.1"/>
    </source>
</evidence>
<protein>
    <submittedName>
        <fullName evidence="3">Uncharacterized protein</fullName>
    </submittedName>
</protein>
<reference evidence="3" key="1">
    <citation type="journal article" date="2023" name="Mol. Plant Microbe Interact.">
        <title>Elucidating the Obligate Nature and Biological Capacity of an Invasive Fungal Corn Pathogen.</title>
        <authorList>
            <person name="MacCready J.S."/>
            <person name="Roggenkamp E.M."/>
            <person name="Gdanetz K."/>
            <person name="Chilvers M.I."/>
        </authorList>
    </citation>
    <scope>NUCLEOTIDE SEQUENCE</scope>
    <source>
        <strain evidence="3">PM02</strain>
    </source>
</reference>